<evidence type="ECO:0000313" key="4">
    <source>
        <dbReference type="EMBL" id="WJW68667.1"/>
    </source>
</evidence>
<dbReference type="PANTHER" id="PTHR45266">
    <property type="entry name" value="OXALOACETATE DECARBOXYLASE ALPHA CHAIN"/>
    <property type="match status" value="1"/>
</dbReference>
<dbReference type="FunFam" id="2.40.50.100:FF:000003">
    <property type="entry name" value="Acetyl-CoA carboxylase biotin carboxyl carrier protein"/>
    <property type="match status" value="1"/>
</dbReference>
<evidence type="ECO:0000259" key="2">
    <source>
        <dbReference type="PROSITE" id="PS50968"/>
    </source>
</evidence>
<name>A0A8T7M9P1_9CHLR</name>
<dbReference type="InterPro" id="IPR050709">
    <property type="entry name" value="Biotin_Carboxyl_Carrier/Decarb"/>
</dbReference>
<keyword evidence="6" id="KW-1185">Reference proteome</keyword>
<protein>
    <submittedName>
        <fullName evidence="3">Biotin/lipoyl-binding protein</fullName>
    </submittedName>
</protein>
<feature type="domain" description="Lipoyl-binding" evidence="2">
    <location>
        <begin position="1"/>
        <end position="70"/>
    </location>
</feature>
<dbReference type="Proteomes" id="UP001431572">
    <property type="component" value="Chromosome 2"/>
</dbReference>
<dbReference type="CDD" id="cd06850">
    <property type="entry name" value="biotinyl_domain"/>
    <property type="match status" value="1"/>
</dbReference>
<reference evidence="3 5" key="1">
    <citation type="submission" date="2020-06" db="EMBL/GenBank/DDBJ databases">
        <title>Anoxygenic phototrophic Chloroflexota member uses a Type I reaction center.</title>
        <authorList>
            <person name="Tsuji J.M."/>
            <person name="Shaw N.A."/>
            <person name="Nagashima S."/>
            <person name="Venkiteswaran J."/>
            <person name="Schiff S.L."/>
            <person name="Hanada S."/>
            <person name="Tank M."/>
            <person name="Neufeld J.D."/>
        </authorList>
    </citation>
    <scope>NUCLEOTIDE SEQUENCE [LARGE SCALE GENOMIC DNA]</scope>
    <source>
        <strain evidence="3">L227-S17</strain>
    </source>
</reference>
<dbReference type="Gene3D" id="2.40.50.100">
    <property type="match status" value="1"/>
</dbReference>
<dbReference type="EMBL" id="CP128400">
    <property type="protein sequence ID" value="WJW68667.1"/>
    <property type="molecule type" value="Genomic_DNA"/>
</dbReference>
<dbReference type="Pfam" id="PF00364">
    <property type="entry name" value="Biotin_lipoyl"/>
    <property type="match status" value="1"/>
</dbReference>
<dbReference type="InterPro" id="IPR000089">
    <property type="entry name" value="Biotin_lipoyl"/>
</dbReference>
<sequence>MTEVKAPISGTVWQVPAVVGQAVEEEEDLIILESMKMEIPVSAPISGTVSEILVEPGRFVNQGDVLVVLE</sequence>
<proteinExistence type="predicted"/>
<organism evidence="3 5">
    <name type="scientific">Candidatus Chlorohelix allophototropha</name>
    <dbReference type="NCBI Taxonomy" id="3003348"/>
    <lineage>
        <taxon>Bacteria</taxon>
        <taxon>Bacillati</taxon>
        <taxon>Chloroflexota</taxon>
        <taxon>Chloroflexia</taxon>
        <taxon>Candidatus Chloroheliales</taxon>
        <taxon>Candidatus Chloroheliaceae</taxon>
        <taxon>Candidatus Chlorohelix</taxon>
    </lineage>
</organism>
<reference evidence="4" key="2">
    <citation type="journal article" date="2024" name="Nature">
        <title>Anoxygenic phototroph of the Chloroflexota uses a type I reaction centre.</title>
        <authorList>
            <person name="Tsuji J.M."/>
            <person name="Shaw N.A."/>
            <person name="Nagashima S."/>
            <person name="Venkiteswaran J.J."/>
            <person name="Schiff S.L."/>
            <person name="Watanabe T."/>
            <person name="Fukui M."/>
            <person name="Hanada S."/>
            <person name="Tank M."/>
            <person name="Neufeld J.D."/>
        </authorList>
    </citation>
    <scope>NUCLEOTIDE SEQUENCE</scope>
    <source>
        <strain evidence="4">L227-S17</strain>
    </source>
</reference>
<dbReference type="AlphaFoldDB" id="A0A8T7M9P1"/>
<dbReference type="SUPFAM" id="SSF51230">
    <property type="entry name" value="Single hybrid motif"/>
    <property type="match status" value="1"/>
</dbReference>
<dbReference type="RefSeq" id="WP_341470572.1">
    <property type="nucleotide sequence ID" value="NZ_CP128400.1"/>
</dbReference>
<gene>
    <name evidence="3" type="ORF">HXX08_22995</name>
    <name evidence="4" type="ORF">OZ401_004283</name>
</gene>
<evidence type="ECO:0000256" key="1">
    <source>
        <dbReference type="ARBA" id="ARBA00023267"/>
    </source>
</evidence>
<accession>A0A8T7M9P1</accession>
<evidence type="ECO:0000313" key="6">
    <source>
        <dbReference type="Proteomes" id="UP001431572"/>
    </source>
</evidence>
<dbReference type="InterPro" id="IPR011053">
    <property type="entry name" value="Single_hybrid_motif"/>
</dbReference>
<evidence type="ECO:0000313" key="3">
    <source>
        <dbReference type="EMBL" id="NWJ48736.1"/>
    </source>
</evidence>
<dbReference type="PANTHER" id="PTHR45266:SF3">
    <property type="entry name" value="OXALOACETATE DECARBOXYLASE ALPHA CHAIN"/>
    <property type="match status" value="1"/>
</dbReference>
<keyword evidence="1" id="KW-0092">Biotin</keyword>
<dbReference type="Proteomes" id="UP000521676">
    <property type="component" value="Unassembled WGS sequence"/>
</dbReference>
<evidence type="ECO:0000313" key="5">
    <source>
        <dbReference type="Proteomes" id="UP000521676"/>
    </source>
</evidence>
<dbReference type="EMBL" id="JACATZ010000003">
    <property type="protein sequence ID" value="NWJ48736.1"/>
    <property type="molecule type" value="Genomic_DNA"/>
</dbReference>
<dbReference type="PROSITE" id="PS50968">
    <property type="entry name" value="BIOTINYL_LIPOYL"/>
    <property type="match status" value="1"/>
</dbReference>